<keyword evidence="6" id="KW-1185">Reference proteome</keyword>
<evidence type="ECO:0000256" key="2">
    <source>
        <dbReference type="ARBA" id="ARBA00022603"/>
    </source>
</evidence>
<organism evidence="5 6">
    <name type="scientific">Paraburkholderia pallida</name>
    <dbReference type="NCBI Taxonomy" id="2547399"/>
    <lineage>
        <taxon>Bacteria</taxon>
        <taxon>Pseudomonadati</taxon>
        <taxon>Pseudomonadota</taxon>
        <taxon>Betaproteobacteria</taxon>
        <taxon>Burkholderiales</taxon>
        <taxon>Burkholderiaceae</taxon>
        <taxon>Paraburkholderia</taxon>
    </lineage>
</organism>
<dbReference type="SUPFAM" id="SSF53448">
    <property type="entry name" value="Nucleotide-diphospho-sugar transferases"/>
    <property type="match status" value="1"/>
</dbReference>
<sequence length="1107" mass="121582">MTNPVKRVRFERHHVDTQFSGERYLPDVPGPIQYEHYHRYLFAVQYCEGKDVLDIASGEGYGATLLARTARSVVGVDIDEKTVAAARDVYVLENVCFEQGDATRIPLADASVDVVTSFETLEHFTGHEDFMREIRRVLRPGGLLIVSTPNRPVYSPPGSTPNEYHVRELDRAEFVQFLRSGFSNVIVCAQKASAGSMIACEGCDESRALSWWTEREDGVYESTGTMQEPVYFVALASNGVLPGVKDSLLDASLSFDRHNRSRDDLAQRQADEVSRLTAETMRRGDEIGCLTAETVRLNEAVLKRDTEIGELTRETVRLNEVVIQRNQELERAAAERQRRDEEFAHQQKALVALSAAIRAQRAVSSSIDTDVVAGQSDEEHESATVQALRTQNRALHAELVALRRSFSWRVTEPVRSVTKHVRRLAKARAAAVLFGRAPKPAEDQQRSARESAALAANWREVSFVPFQMPAQPRVTVVVIASDDTGTLDTSLRILSATLGNVATEVIVVADAESASAAQRGVPVRHAPDTTRYLTDVRDSVGAVAGEYLVLVSDRLAAHPGWLEAMLETFDRFPKAGAVTGLLLDGKGAVIAAGSAISSDGRLIAISSGSAADDSHVASVARVSAASPGILMVRANLWQRVAPNLVAGAPFEAGIASLSLLLAHEGAYTYCQPFARFSLVDHAARIFAPSRDAWDDAYQRWQLRERFETVFSNYAGTTEVLPLAMRPKIVIVDAFVPKPDQDSGSADLFWYMRIFQSFGYEVCFIAAFEEAEPRDYADLLRRWGVRVLIAKGLRSLQELVTGEAVTAELVMLQRISVASHLVDTVRRTARRAKLVFSTVDLHFLREERAAILERSASALSQALEVRRAELHAIGVADATTVVSRVELDIVKRLMPATNVHRIPIPRVGARAATTFDERRGVVFVGGFAHRPNIDAVKWLVSEIWPLVRQRLPDLELQVVGSNVTPDIAALDAPQSGVRIVGFVEDLSSILDRIRLSVAPLRFGAGVKGKVVSSLLHGVPCVLSKVASEGMGLVAGEHILEGDSAQHIADEIVRLHEDRELWQRIADAGYHAALAEFSVLTVAECFKSLLESIGLGKTIDEEGMRYLPH</sequence>
<dbReference type="KEGG" id="ppai:E1956_15080"/>
<dbReference type="GO" id="GO:0032259">
    <property type="term" value="P:methylation"/>
    <property type="evidence" value="ECO:0007669"/>
    <property type="project" value="UniProtKB-KW"/>
</dbReference>
<dbReference type="Gene3D" id="3.40.50.2000">
    <property type="entry name" value="Glycogen Phosphorylase B"/>
    <property type="match status" value="1"/>
</dbReference>
<dbReference type="Proteomes" id="UP000295727">
    <property type="component" value="Chromosome 1"/>
</dbReference>
<evidence type="ECO:0000259" key="4">
    <source>
        <dbReference type="Pfam" id="PF08241"/>
    </source>
</evidence>
<evidence type="ECO:0000256" key="1">
    <source>
        <dbReference type="ARBA" id="ARBA00008361"/>
    </source>
</evidence>
<evidence type="ECO:0000256" key="3">
    <source>
        <dbReference type="ARBA" id="ARBA00022679"/>
    </source>
</evidence>
<dbReference type="Pfam" id="PF08241">
    <property type="entry name" value="Methyltransf_11"/>
    <property type="match status" value="1"/>
</dbReference>
<dbReference type="AlphaFoldDB" id="A0A4P7CVV6"/>
<feature type="domain" description="Methyltransferase type 11" evidence="4">
    <location>
        <begin position="53"/>
        <end position="146"/>
    </location>
</feature>
<evidence type="ECO:0000313" key="5">
    <source>
        <dbReference type="EMBL" id="QBQ98359.1"/>
    </source>
</evidence>
<dbReference type="SUPFAM" id="SSF53756">
    <property type="entry name" value="UDP-Glycosyltransferase/glycogen phosphorylase"/>
    <property type="match status" value="1"/>
</dbReference>
<keyword evidence="3 5" id="KW-0808">Transferase</keyword>
<accession>A0A4P7CVV6</accession>
<reference evidence="5 6" key="1">
    <citation type="submission" date="2019-03" db="EMBL/GenBank/DDBJ databases">
        <title>Paraburkholderia sp. 7MH5, isolated from subtropical forest soil.</title>
        <authorList>
            <person name="Gao Z.-H."/>
            <person name="Qiu L.-H."/>
        </authorList>
    </citation>
    <scope>NUCLEOTIDE SEQUENCE [LARGE SCALE GENOMIC DNA]</scope>
    <source>
        <strain evidence="5 6">7MH5</strain>
    </source>
</reference>
<dbReference type="Gene3D" id="3.40.50.150">
    <property type="entry name" value="Vaccinia Virus protein VP39"/>
    <property type="match status" value="1"/>
</dbReference>
<dbReference type="InterPro" id="IPR013216">
    <property type="entry name" value="Methyltransf_11"/>
</dbReference>
<dbReference type="CDD" id="cd00761">
    <property type="entry name" value="Glyco_tranf_GTA_type"/>
    <property type="match status" value="1"/>
</dbReference>
<dbReference type="SUPFAM" id="SSF53335">
    <property type="entry name" value="S-adenosyl-L-methionine-dependent methyltransferases"/>
    <property type="match status" value="1"/>
</dbReference>
<dbReference type="InterPro" id="IPR029044">
    <property type="entry name" value="Nucleotide-diphossugar_trans"/>
</dbReference>
<dbReference type="OrthoDB" id="9816564at2"/>
<dbReference type="PANTHER" id="PTHR44942:SF4">
    <property type="entry name" value="METHYLTRANSFERASE TYPE 11 DOMAIN-CONTAINING PROTEIN"/>
    <property type="match status" value="1"/>
</dbReference>
<keyword evidence="2 5" id="KW-0489">Methyltransferase</keyword>
<dbReference type="Pfam" id="PF13692">
    <property type="entry name" value="Glyco_trans_1_4"/>
    <property type="match status" value="1"/>
</dbReference>
<name>A0A4P7CVV6_9BURK</name>
<protein>
    <submittedName>
        <fullName evidence="5">Methyltransferase domain-containing protein</fullName>
    </submittedName>
</protein>
<dbReference type="InterPro" id="IPR051052">
    <property type="entry name" value="Diverse_substrate_MTase"/>
</dbReference>
<proteinExistence type="inferred from homology"/>
<dbReference type="RefSeq" id="WP_134750092.1">
    <property type="nucleotide sequence ID" value="NZ_CP038148.1"/>
</dbReference>
<gene>
    <name evidence="5" type="ORF">E1956_15080</name>
</gene>
<evidence type="ECO:0000313" key="6">
    <source>
        <dbReference type="Proteomes" id="UP000295727"/>
    </source>
</evidence>
<dbReference type="PANTHER" id="PTHR44942">
    <property type="entry name" value="METHYLTRANSF_11 DOMAIN-CONTAINING PROTEIN"/>
    <property type="match status" value="1"/>
</dbReference>
<dbReference type="EMBL" id="CP038148">
    <property type="protein sequence ID" value="QBQ98359.1"/>
    <property type="molecule type" value="Genomic_DNA"/>
</dbReference>
<dbReference type="CDD" id="cd02440">
    <property type="entry name" value="AdoMet_MTases"/>
    <property type="match status" value="1"/>
</dbReference>
<dbReference type="InterPro" id="IPR029063">
    <property type="entry name" value="SAM-dependent_MTases_sf"/>
</dbReference>
<dbReference type="GO" id="GO:0008757">
    <property type="term" value="F:S-adenosylmethionine-dependent methyltransferase activity"/>
    <property type="evidence" value="ECO:0007669"/>
    <property type="project" value="InterPro"/>
</dbReference>
<comment type="similarity">
    <text evidence="1">Belongs to the methyltransferase superfamily.</text>
</comment>